<protein>
    <submittedName>
        <fullName evidence="2">Uncharacterized protein</fullName>
    </submittedName>
</protein>
<proteinExistence type="predicted"/>
<dbReference type="AlphaFoldDB" id="A0AAN6NUP6"/>
<accession>A0AAN6NUP6</accession>
<dbReference type="EMBL" id="MU859148">
    <property type="protein sequence ID" value="KAK3951419.1"/>
    <property type="molecule type" value="Genomic_DNA"/>
</dbReference>
<reference evidence="2" key="2">
    <citation type="submission" date="2023-06" db="EMBL/GenBank/DDBJ databases">
        <authorList>
            <consortium name="Lawrence Berkeley National Laboratory"/>
            <person name="Mondo S.J."/>
            <person name="Hensen N."/>
            <person name="Bonometti L."/>
            <person name="Westerberg I."/>
            <person name="Brannstrom I.O."/>
            <person name="Guillou S."/>
            <person name="Cros-Aarteil S."/>
            <person name="Calhoun S."/>
            <person name="Haridas S."/>
            <person name="Kuo A."/>
            <person name="Pangilinan J."/>
            <person name="Riley R."/>
            <person name="Labutti K."/>
            <person name="Andreopoulos B."/>
            <person name="Lipzen A."/>
            <person name="Chen C."/>
            <person name="Yanf M."/>
            <person name="Daum C."/>
            <person name="Ng V."/>
            <person name="Clum A."/>
            <person name="Steindorff A."/>
            <person name="Ohm R."/>
            <person name="Martin F."/>
            <person name="Silar P."/>
            <person name="Natvig D."/>
            <person name="Lalanne C."/>
            <person name="Gautier V."/>
            <person name="Ament-Velasquez S.L."/>
            <person name="Kruys A."/>
            <person name="Hutchinson M.I."/>
            <person name="Powell A.J."/>
            <person name="Barry K."/>
            <person name="Miller A.N."/>
            <person name="Grigoriev I.V."/>
            <person name="Debuchy R."/>
            <person name="Gladieux P."/>
            <person name="Thoren M.H."/>
            <person name="Johannesson H."/>
        </authorList>
    </citation>
    <scope>NUCLEOTIDE SEQUENCE</scope>
    <source>
        <strain evidence="2">CBS 626.80</strain>
    </source>
</reference>
<gene>
    <name evidence="2" type="ORF">QBC32DRAFT_344042</name>
</gene>
<name>A0AAN6NUP6_9PEZI</name>
<feature type="region of interest" description="Disordered" evidence="1">
    <location>
        <begin position="23"/>
        <end position="77"/>
    </location>
</feature>
<feature type="compositionally biased region" description="Basic and acidic residues" evidence="1">
    <location>
        <begin position="46"/>
        <end position="77"/>
    </location>
</feature>
<evidence type="ECO:0000313" key="3">
    <source>
        <dbReference type="Proteomes" id="UP001303222"/>
    </source>
</evidence>
<comment type="caution">
    <text evidence="2">The sequence shown here is derived from an EMBL/GenBank/DDBJ whole genome shotgun (WGS) entry which is preliminary data.</text>
</comment>
<keyword evidence="3" id="KW-1185">Reference proteome</keyword>
<dbReference type="Proteomes" id="UP001303222">
    <property type="component" value="Unassembled WGS sequence"/>
</dbReference>
<evidence type="ECO:0000313" key="2">
    <source>
        <dbReference type="EMBL" id="KAK3951419.1"/>
    </source>
</evidence>
<sequence>MPSLSTTRLHPFTVIMLRYQTRSARNKKVYYTEDKDEVQKTMDYNENERADGAGDGSTKEEHAKENVEEDNSRGKED</sequence>
<reference evidence="2" key="1">
    <citation type="journal article" date="2023" name="Mol. Phylogenet. Evol.">
        <title>Genome-scale phylogeny and comparative genomics of the fungal order Sordariales.</title>
        <authorList>
            <person name="Hensen N."/>
            <person name="Bonometti L."/>
            <person name="Westerberg I."/>
            <person name="Brannstrom I.O."/>
            <person name="Guillou S."/>
            <person name="Cros-Aarteil S."/>
            <person name="Calhoun S."/>
            <person name="Haridas S."/>
            <person name="Kuo A."/>
            <person name="Mondo S."/>
            <person name="Pangilinan J."/>
            <person name="Riley R."/>
            <person name="LaButti K."/>
            <person name="Andreopoulos B."/>
            <person name="Lipzen A."/>
            <person name="Chen C."/>
            <person name="Yan M."/>
            <person name="Daum C."/>
            <person name="Ng V."/>
            <person name="Clum A."/>
            <person name="Steindorff A."/>
            <person name="Ohm R.A."/>
            <person name="Martin F."/>
            <person name="Silar P."/>
            <person name="Natvig D.O."/>
            <person name="Lalanne C."/>
            <person name="Gautier V."/>
            <person name="Ament-Velasquez S.L."/>
            <person name="Kruys A."/>
            <person name="Hutchinson M.I."/>
            <person name="Powell A.J."/>
            <person name="Barry K."/>
            <person name="Miller A.N."/>
            <person name="Grigoriev I.V."/>
            <person name="Debuchy R."/>
            <person name="Gladieux P."/>
            <person name="Hiltunen Thoren M."/>
            <person name="Johannesson H."/>
        </authorList>
    </citation>
    <scope>NUCLEOTIDE SEQUENCE</scope>
    <source>
        <strain evidence="2">CBS 626.80</strain>
    </source>
</reference>
<feature type="compositionally biased region" description="Basic and acidic residues" evidence="1">
    <location>
        <begin position="30"/>
        <end position="40"/>
    </location>
</feature>
<evidence type="ECO:0000256" key="1">
    <source>
        <dbReference type="SAM" id="MobiDB-lite"/>
    </source>
</evidence>
<organism evidence="2 3">
    <name type="scientific">Pseudoneurospora amorphoporcata</name>
    <dbReference type="NCBI Taxonomy" id="241081"/>
    <lineage>
        <taxon>Eukaryota</taxon>
        <taxon>Fungi</taxon>
        <taxon>Dikarya</taxon>
        <taxon>Ascomycota</taxon>
        <taxon>Pezizomycotina</taxon>
        <taxon>Sordariomycetes</taxon>
        <taxon>Sordariomycetidae</taxon>
        <taxon>Sordariales</taxon>
        <taxon>Sordariaceae</taxon>
        <taxon>Pseudoneurospora</taxon>
    </lineage>
</organism>